<dbReference type="PANTHER" id="PTHR43016">
    <property type="entry name" value="PRESEQUENCE PROTEASE"/>
    <property type="match status" value="1"/>
</dbReference>
<dbReference type="SUPFAM" id="SSF63411">
    <property type="entry name" value="LuxS/MPP-like metallohydrolase"/>
    <property type="match status" value="4"/>
</dbReference>
<dbReference type="PANTHER" id="PTHR43016:SF13">
    <property type="entry name" value="PRESEQUENCE PROTEASE, MITOCHONDRIAL"/>
    <property type="match status" value="1"/>
</dbReference>
<reference evidence="3" key="1">
    <citation type="submission" date="2020-04" db="EMBL/GenBank/DDBJ databases">
        <title>Deep metagenomics examines the oral microbiome during advanced dental caries in children, revealing novel taxa and co-occurrences with host molecules.</title>
        <authorList>
            <person name="Baker J.L."/>
            <person name="Morton J.T."/>
            <person name="Dinis M."/>
            <person name="Alvarez R."/>
            <person name="Tran N.C."/>
            <person name="Knight R."/>
            <person name="Edlund A."/>
        </authorList>
    </citation>
    <scope>NUCLEOTIDE SEQUENCE</scope>
    <source>
        <strain evidence="3">JCVI_38_bin.5</strain>
    </source>
</reference>
<proteinExistence type="predicted"/>
<evidence type="ECO:0000256" key="1">
    <source>
        <dbReference type="SAM" id="Coils"/>
    </source>
</evidence>
<name>A0A930YP38_9ACTN</name>
<dbReference type="InterPro" id="IPR007863">
    <property type="entry name" value="Peptidase_M16_C"/>
</dbReference>
<dbReference type="GO" id="GO:0004222">
    <property type="term" value="F:metalloendopeptidase activity"/>
    <property type="evidence" value="ECO:0007669"/>
    <property type="project" value="TreeGrafter"/>
</dbReference>
<protein>
    <submittedName>
        <fullName evidence="3">Insulinase family protein</fullName>
    </submittedName>
</protein>
<evidence type="ECO:0000313" key="3">
    <source>
        <dbReference type="EMBL" id="MBF4807244.1"/>
    </source>
</evidence>
<accession>A0A930YP38</accession>
<dbReference type="Pfam" id="PF22516">
    <property type="entry name" value="PreP_C"/>
    <property type="match status" value="1"/>
</dbReference>
<dbReference type="InterPro" id="IPR011249">
    <property type="entry name" value="Metalloenz_LuxS/M16"/>
</dbReference>
<organism evidence="3 4">
    <name type="scientific">Lancefieldella rimae</name>
    <dbReference type="NCBI Taxonomy" id="1383"/>
    <lineage>
        <taxon>Bacteria</taxon>
        <taxon>Bacillati</taxon>
        <taxon>Actinomycetota</taxon>
        <taxon>Coriobacteriia</taxon>
        <taxon>Coriobacteriales</taxon>
        <taxon>Atopobiaceae</taxon>
        <taxon>Lancefieldella</taxon>
    </lineage>
</organism>
<dbReference type="InterPro" id="IPR055130">
    <property type="entry name" value="PreP_C"/>
</dbReference>
<keyword evidence="1" id="KW-0175">Coiled coil</keyword>
<dbReference type="AlphaFoldDB" id="A0A930YP38"/>
<dbReference type="GO" id="GO:0046872">
    <property type="term" value="F:metal ion binding"/>
    <property type="evidence" value="ECO:0007669"/>
    <property type="project" value="InterPro"/>
</dbReference>
<feature type="coiled-coil region" evidence="1">
    <location>
        <begin position="471"/>
        <end position="510"/>
    </location>
</feature>
<dbReference type="GO" id="GO:0016485">
    <property type="term" value="P:protein processing"/>
    <property type="evidence" value="ECO:0007669"/>
    <property type="project" value="TreeGrafter"/>
</dbReference>
<sequence>MTTDTSQKLHVNDHIGDFVVTGIEKLPEISGTAFVFSHVPSGARLLWLANDDENRSFAIGFKTPPQNDTGVFHILEHSVLCGSKAYPVKEPFVNLLKTSMQTFLNAMTFPDKTVYPVASTNVTDLENLMSVYLDAVLHPAIYQRKRIFEQEGWHLETDDEGTLSYNGVVFNEMKGALSDPDRALYSHISARLFPDTAYGKESGGMPRAIPQLTYEEFLDTHARHYTLSNSYTILYGDLDIARELSVIGAHFAGTEKRNAAAPNPLYAQRPVLPEPTKFEMATTPDNSAVGLGYVLGSADQRSRMLAADILFDTLMGSNEAPLKRAILDTNLADDFSYYLSDGLLQPFLFLEIKGLHSQEAPRSFRALVENTCAEIAAAGIPYAKLEASVAQAEFNLREHDLPFSDGIEYTQKSLESWLYDDARPYDYIKYEDALTEVKKMLAGSGRPGGAFETLLLELVCHNPHCAQVELVPTDKEQVDEEAAELERLRQQMDANDIERIREEVKELRKEQETPDDPSDIAKLPFLSLSDIGPAKPQPQPIVVEAPLPCLAHELDTHGIDYAYHYFDLTHAVSYDELPLVGILSDVLGKLDTDQHSASDLDTLIEANLGALAFFTEVYSKDRTDFAQPVLVVGASALADHTQQLASIPAEIWSSTNFTDLTRLKDILTQRRIGLEQYFISSGHAAAINRALTSYAASAEVTDMLGGISFYCYLKDLLAHWDERVQTLPAQLADLSARIFCTNAVTVSFTGSATSREKFWQTAGTLGLPTQPVHDHTLIVPAPTLKREGFTIPSNVSYVGFGFSNARDGQRETAGAWQVASRAITLDYLWNEVRVKGGAYGVGFRPSLMGLDSFFSYRDPSVDATLNRYLGTNEWLSQWTPDKNELEGYIVASVATVDAPVRPRALARRQDIEHFNDRPQNRLDQLREQMLHTDAKSCQALGRSLPMNAADRSIVVFGPREALETSELGLEIIDLM</sequence>
<dbReference type="EMBL" id="JABZGW010000015">
    <property type="protein sequence ID" value="MBF4807244.1"/>
    <property type="molecule type" value="Genomic_DNA"/>
</dbReference>
<dbReference type="Pfam" id="PF05193">
    <property type="entry name" value="Peptidase_M16_C"/>
    <property type="match status" value="1"/>
</dbReference>
<evidence type="ECO:0000259" key="2">
    <source>
        <dbReference type="SMART" id="SM01264"/>
    </source>
</evidence>
<dbReference type="SMART" id="SM01264">
    <property type="entry name" value="M16C_associated"/>
    <property type="match status" value="1"/>
</dbReference>
<dbReference type="Pfam" id="PF08367">
    <property type="entry name" value="M16C_assoc"/>
    <property type="match status" value="1"/>
</dbReference>
<comment type="caution">
    <text evidence="3">The sequence shown here is derived from an EMBL/GenBank/DDBJ whole genome shotgun (WGS) entry which is preliminary data.</text>
</comment>
<dbReference type="Proteomes" id="UP000698335">
    <property type="component" value="Unassembled WGS sequence"/>
</dbReference>
<feature type="domain" description="Peptidase M16C associated" evidence="2">
    <location>
        <begin position="470"/>
        <end position="716"/>
    </location>
</feature>
<dbReference type="InterPro" id="IPR013578">
    <property type="entry name" value="Peptidase_M16C_assoc"/>
</dbReference>
<dbReference type="Gene3D" id="3.30.830.10">
    <property type="entry name" value="Metalloenzyme, LuxS/M16 peptidase-like"/>
    <property type="match status" value="4"/>
</dbReference>
<evidence type="ECO:0000313" key="4">
    <source>
        <dbReference type="Proteomes" id="UP000698335"/>
    </source>
</evidence>
<gene>
    <name evidence="3" type="ORF">HXK26_00915</name>
</gene>